<keyword evidence="2" id="KW-1185">Reference proteome</keyword>
<gene>
    <name evidence="1" type="ORF">DPMN_048307</name>
</gene>
<accession>A0A9D4DBD2</accession>
<comment type="caution">
    <text evidence="1">The sequence shown here is derived from an EMBL/GenBank/DDBJ whole genome shotgun (WGS) entry which is preliminary data.</text>
</comment>
<sequence length="172" mass="19174">MINLSIKFHDPRPKRGGSVNSCMGKRMYSPLRALNKNCTTGVPHKIILREFTSFIRSTRSSPTKRSGTGLGGRETDREALGKWSCISRVEDRVDREAIVHMGSPKIGKMSCGGRVLSTRVELGRVWSGNFGDRNDRVDRIGSEKLDETATPKKRIIVDSHKQQSTGPVFMTN</sequence>
<dbReference type="EMBL" id="JAIWYP010000011">
    <property type="protein sequence ID" value="KAH3741582.1"/>
    <property type="molecule type" value="Genomic_DNA"/>
</dbReference>
<dbReference type="Proteomes" id="UP000828390">
    <property type="component" value="Unassembled WGS sequence"/>
</dbReference>
<name>A0A9D4DBD2_DREPO</name>
<reference evidence="1" key="2">
    <citation type="submission" date="2020-11" db="EMBL/GenBank/DDBJ databases">
        <authorList>
            <person name="McCartney M.A."/>
            <person name="Auch B."/>
            <person name="Kono T."/>
            <person name="Mallez S."/>
            <person name="Becker A."/>
            <person name="Gohl D.M."/>
            <person name="Silverstein K.A.T."/>
            <person name="Koren S."/>
            <person name="Bechman K.B."/>
            <person name="Herman A."/>
            <person name="Abrahante J.E."/>
            <person name="Garbe J."/>
        </authorList>
    </citation>
    <scope>NUCLEOTIDE SEQUENCE</scope>
    <source>
        <strain evidence="1">Duluth1</strain>
        <tissue evidence="1">Whole animal</tissue>
    </source>
</reference>
<evidence type="ECO:0000313" key="2">
    <source>
        <dbReference type="Proteomes" id="UP000828390"/>
    </source>
</evidence>
<protein>
    <submittedName>
        <fullName evidence="1">Uncharacterized protein</fullName>
    </submittedName>
</protein>
<reference evidence="1" key="1">
    <citation type="journal article" date="2019" name="bioRxiv">
        <title>The Genome of the Zebra Mussel, Dreissena polymorpha: A Resource for Invasive Species Research.</title>
        <authorList>
            <person name="McCartney M.A."/>
            <person name="Auch B."/>
            <person name="Kono T."/>
            <person name="Mallez S."/>
            <person name="Zhang Y."/>
            <person name="Obille A."/>
            <person name="Becker A."/>
            <person name="Abrahante J.E."/>
            <person name="Garbe J."/>
            <person name="Badalamenti J.P."/>
            <person name="Herman A."/>
            <person name="Mangelson H."/>
            <person name="Liachko I."/>
            <person name="Sullivan S."/>
            <person name="Sone E.D."/>
            <person name="Koren S."/>
            <person name="Silverstein K.A.T."/>
            <person name="Beckman K.B."/>
            <person name="Gohl D.M."/>
        </authorList>
    </citation>
    <scope>NUCLEOTIDE SEQUENCE</scope>
    <source>
        <strain evidence="1">Duluth1</strain>
        <tissue evidence="1">Whole animal</tissue>
    </source>
</reference>
<evidence type="ECO:0000313" key="1">
    <source>
        <dbReference type="EMBL" id="KAH3741582.1"/>
    </source>
</evidence>
<proteinExistence type="predicted"/>
<dbReference type="AlphaFoldDB" id="A0A9D4DBD2"/>
<organism evidence="1 2">
    <name type="scientific">Dreissena polymorpha</name>
    <name type="common">Zebra mussel</name>
    <name type="synonym">Mytilus polymorpha</name>
    <dbReference type="NCBI Taxonomy" id="45954"/>
    <lineage>
        <taxon>Eukaryota</taxon>
        <taxon>Metazoa</taxon>
        <taxon>Spiralia</taxon>
        <taxon>Lophotrochozoa</taxon>
        <taxon>Mollusca</taxon>
        <taxon>Bivalvia</taxon>
        <taxon>Autobranchia</taxon>
        <taxon>Heteroconchia</taxon>
        <taxon>Euheterodonta</taxon>
        <taxon>Imparidentia</taxon>
        <taxon>Neoheterodontei</taxon>
        <taxon>Myida</taxon>
        <taxon>Dreissenoidea</taxon>
        <taxon>Dreissenidae</taxon>
        <taxon>Dreissena</taxon>
    </lineage>
</organism>